<evidence type="ECO:0000313" key="3">
    <source>
        <dbReference type="EMBL" id="PZQ99385.1"/>
    </source>
</evidence>
<evidence type="ECO:0000256" key="2">
    <source>
        <dbReference type="SAM" id="SignalP"/>
    </source>
</evidence>
<comment type="caution">
    <text evidence="3">The sequence shown here is derived from an EMBL/GenBank/DDBJ whole genome shotgun (WGS) entry which is preliminary data.</text>
</comment>
<name>A0A2W5SJ84_CERSP</name>
<evidence type="ECO:0000256" key="1">
    <source>
        <dbReference type="SAM" id="Phobius"/>
    </source>
</evidence>
<feature type="signal peptide" evidence="2">
    <location>
        <begin position="1"/>
        <end position="23"/>
    </location>
</feature>
<feature type="transmembrane region" description="Helical" evidence="1">
    <location>
        <begin position="247"/>
        <end position="268"/>
    </location>
</feature>
<organism evidence="3 4">
    <name type="scientific">Cereibacter sphaeroides</name>
    <name type="common">Rhodobacter sphaeroides</name>
    <dbReference type="NCBI Taxonomy" id="1063"/>
    <lineage>
        <taxon>Bacteria</taxon>
        <taxon>Pseudomonadati</taxon>
        <taxon>Pseudomonadota</taxon>
        <taxon>Alphaproteobacteria</taxon>
        <taxon>Rhodobacterales</taxon>
        <taxon>Paracoccaceae</taxon>
        <taxon>Cereibacter</taxon>
    </lineage>
</organism>
<feature type="chain" id="PRO_5016105503" description="VPLPA-CTERM sorting domain-containing protein" evidence="2">
    <location>
        <begin position="24"/>
        <end position="274"/>
    </location>
</feature>
<dbReference type="Proteomes" id="UP000248975">
    <property type="component" value="Unassembled WGS sequence"/>
</dbReference>
<keyword evidence="1" id="KW-1133">Transmembrane helix</keyword>
<dbReference type="InterPro" id="IPR022472">
    <property type="entry name" value="VPLPA-CTERM"/>
</dbReference>
<evidence type="ECO:0000313" key="4">
    <source>
        <dbReference type="Proteomes" id="UP000248975"/>
    </source>
</evidence>
<reference evidence="3 4" key="1">
    <citation type="submission" date="2017-08" db="EMBL/GenBank/DDBJ databases">
        <title>Infants hospitalized years apart are colonized by the same room-sourced microbial strains.</title>
        <authorList>
            <person name="Brooks B."/>
            <person name="Olm M.R."/>
            <person name="Firek B.A."/>
            <person name="Baker R."/>
            <person name="Thomas B.C."/>
            <person name="Morowitz M.J."/>
            <person name="Banfield J.F."/>
        </authorList>
    </citation>
    <scope>NUCLEOTIDE SEQUENCE [LARGE SCALE GENOMIC DNA]</scope>
    <source>
        <strain evidence="3">S2_003_000_R2_11</strain>
    </source>
</reference>
<evidence type="ECO:0008006" key="5">
    <source>
        <dbReference type="Google" id="ProtNLM"/>
    </source>
</evidence>
<dbReference type="NCBIfam" id="TIGR03370">
    <property type="entry name" value="VPLPA-CTERM"/>
    <property type="match status" value="1"/>
</dbReference>
<sequence>MPSKIAAAGAAALFSFAASIASAATVMTDFDNAGNGDKYYSNAELLFALTNFTSGNCAPAESGNGSCLNEKNGGQGIISTVSRPADLSGVLQELDDAKQKDYPDVLQSVSSTELKAFTLVSFWFQLLGNGKNDEGPNAITVVNTGGQPDPLYPDQTTAPNATSSFTYEEGQIYANVVNFKTGLSEKIDKNNKDGYVATFTTEFANVLSVSWYNKTSANIRVDCVKTSYDGGSDVYSKACGFEPTPPAVVPVPAAGLLLVGGLGALAAIRRRKAA</sequence>
<accession>A0A2W5SJ84</accession>
<keyword evidence="1" id="KW-0472">Membrane</keyword>
<proteinExistence type="predicted"/>
<gene>
    <name evidence="3" type="ORF">DI533_01495</name>
</gene>
<dbReference type="AlphaFoldDB" id="A0A2W5SJ84"/>
<protein>
    <recommendedName>
        <fullName evidence="5">VPLPA-CTERM sorting domain-containing protein</fullName>
    </recommendedName>
</protein>
<keyword evidence="1" id="KW-0812">Transmembrane</keyword>
<dbReference type="EMBL" id="QFQS01000001">
    <property type="protein sequence ID" value="PZQ99385.1"/>
    <property type="molecule type" value="Genomic_DNA"/>
</dbReference>
<keyword evidence="2" id="KW-0732">Signal</keyword>